<feature type="signal peptide" evidence="1">
    <location>
        <begin position="1"/>
        <end position="21"/>
    </location>
</feature>
<dbReference type="AlphaFoldDB" id="A0A191YQZ0"/>
<keyword evidence="1" id="KW-0732">Signal</keyword>
<dbReference type="Pfam" id="PF20616">
    <property type="entry name" value="Caps_syn_GfcC_N"/>
    <property type="match status" value="1"/>
</dbReference>
<dbReference type="InterPro" id="IPR010425">
    <property type="entry name" value="Caps_synth_GfcC-like_C"/>
</dbReference>
<dbReference type="EMBL" id="CP014870">
    <property type="protein sequence ID" value="ANJ55184.1"/>
    <property type="molecule type" value="Genomic_DNA"/>
</dbReference>
<protein>
    <submittedName>
        <fullName evidence="4">Uncharacterized protein</fullName>
    </submittedName>
</protein>
<dbReference type="OrthoDB" id="6999256at2"/>
<dbReference type="KEGG" id="psil:PMA3_08435"/>
<proteinExistence type="predicted"/>
<evidence type="ECO:0000256" key="1">
    <source>
        <dbReference type="SAM" id="SignalP"/>
    </source>
</evidence>
<evidence type="ECO:0000259" key="3">
    <source>
        <dbReference type="Pfam" id="PF20616"/>
    </source>
</evidence>
<keyword evidence="5" id="KW-1185">Reference proteome</keyword>
<evidence type="ECO:0000259" key="2">
    <source>
        <dbReference type="Pfam" id="PF06251"/>
    </source>
</evidence>
<dbReference type="Pfam" id="PF06251">
    <property type="entry name" value="Caps_syn_GfcC_C"/>
    <property type="match status" value="1"/>
</dbReference>
<dbReference type="InterPro" id="IPR046459">
    <property type="entry name" value="Caps_syn_GfcC_N"/>
</dbReference>
<dbReference type="RefSeq" id="WP_082930277.1">
    <property type="nucleotide sequence ID" value="NZ_CP014870.1"/>
</dbReference>
<gene>
    <name evidence="4" type="ORF">PMA3_08435</name>
</gene>
<reference evidence="4 5" key="1">
    <citation type="journal article" date="2018" name="Syst. Appl. Microbiol.">
        <title>Pseudomonas silesiensis sp. nov. strain A3T isolated from a biological pesticide sewage treatment plant and analysis of the complete genome sequence.</title>
        <authorList>
            <person name="Kaminski M.A."/>
            <person name="Furmanczyk E.M."/>
            <person name="Sobczak A."/>
            <person name="Dziembowski A."/>
            <person name="Lipinski L."/>
        </authorList>
    </citation>
    <scope>NUCLEOTIDE SEQUENCE [LARGE SCALE GENOMIC DNA]</scope>
    <source>
        <strain evidence="4 5">A3</strain>
    </source>
</reference>
<accession>A0A191YQZ0</accession>
<name>A0A191YQZ0_9PSED</name>
<feature type="domain" description="Capsule biosynthesis GfcC-like C-terminal" evidence="2">
    <location>
        <begin position="169"/>
        <end position="248"/>
    </location>
</feature>
<organism evidence="4 5">
    <name type="scientific">Pseudomonas silesiensis</name>
    <dbReference type="NCBI Taxonomy" id="1853130"/>
    <lineage>
        <taxon>Bacteria</taxon>
        <taxon>Pseudomonadati</taxon>
        <taxon>Pseudomonadota</taxon>
        <taxon>Gammaproteobacteria</taxon>
        <taxon>Pseudomonadales</taxon>
        <taxon>Pseudomonadaceae</taxon>
        <taxon>Pseudomonas</taxon>
    </lineage>
</organism>
<evidence type="ECO:0000313" key="5">
    <source>
        <dbReference type="Proteomes" id="UP000078354"/>
    </source>
</evidence>
<dbReference type="STRING" id="1853130.PMA3_08435"/>
<dbReference type="Gene3D" id="3.10.560.10">
    <property type="entry name" value="Outer membrane lipoprotein wza domain like"/>
    <property type="match status" value="1"/>
</dbReference>
<sequence length="257" mass="28040">MILRSSWLLCCSLFMTFAVNADSLVTVQGDAAKPGRYSFQEGMRLHDVLLPAQVNPKAYLLGAAWLHVPLRNAQERLKLGVLFDLATVRSNALQDDQTELAELAARLSDKVQAMPVTGRRVAQLDPVRVELNRGDNPYLSNGDVLLYPARPITVKVLGAVLGECELAYKPLQPATDYLKSCPRDPGADADQLFIVQPDGRVFQQGIALWNETKSVPPAPGARIYVPLRSSAKGDPTPDLNTELAAFIATQPLLEVTP</sequence>
<evidence type="ECO:0000313" key="4">
    <source>
        <dbReference type="EMBL" id="ANJ55184.1"/>
    </source>
</evidence>
<feature type="domain" description="Capsule biosynthesis GfcC-like N-terminal" evidence="3">
    <location>
        <begin position="37"/>
        <end position="148"/>
    </location>
</feature>
<dbReference type="Proteomes" id="UP000078354">
    <property type="component" value="Chromosome"/>
</dbReference>
<feature type="chain" id="PRO_5008249868" evidence="1">
    <location>
        <begin position="22"/>
        <end position="257"/>
    </location>
</feature>